<dbReference type="PROSITE" id="PS50893">
    <property type="entry name" value="ABC_TRANSPORTER_2"/>
    <property type="match status" value="1"/>
</dbReference>
<gene>
    <name evidence="8" type="ORF">CW354_09965</name>
</gene>
<dbReference type="SMART" id="SM00382">
    <property type="entry name" value="AAA"/>
    <property type="match status" value="1"/>
</dbReference>
<evidence type="ECO:0000256" key="1">
    <source>
        <dbReference type="ARBA" id="ARBA00005417"/>
    </source>
</evidence>
<dbReference type="AlphaFoldDB" id="A0A2S7K7V1"/>
<dbReference type="Gene3D" id="3.40.50.300">
    <property type="entry name" value="P-loop containing nucleotide triphosphate hydrolases"/>
    <property type="match status" value="1"/>
</dbReference>
<evidence type="ECO:0000256" key="5">
    <source>
        <dbReference type="ARBA" id="ARBA00022967"/>
    </source>
</evidence>
<dbReference type="CDD" id="cd03214">
    <property type="entry name" value="ABC_Iron-Siderophores_B12_Hemin"/>
    <property type="match status" value="1"/>
</dbReference>
<dbReference type="PANTHER" id="PTHR42794:SF1">
    <property type="entry name" value="HEMIN IMPORT ATP-BINDING PROTEIN HMUV"/>
    <property type="match status" value="1"/>
</dbReference>
<keyword evidence="3" id="KW-0547">Nucleotide-binding</keyword>
<sequence length="253" mass="26845">MILELDHISVSLKGRRILNDISMSAREGEFIGLIGPNGAGKSTLLRTAAGLLPVEAGTRRLAGAAMETLSPRERARALSYLPQTRPLYWAMPVRSLVALGRFAWGNPLTEDARDAEAVDCALAACGAGHLADRPASELSGGELSRVHLARALAGETPLLLADEPAAALDPAHQLSVMQLLRAKAEEGKAVIAALHDLTLAARYCTRIVMVHEGGVAADGAPKDVLTDDQLQQVFRIRARFDAEGGLAIHALEN</sequence>
<evidence type="ECO:0000259" key="7">
    <source>
        <dbReference type="PROSITE" id="PS50893"/>
    </source>
</evidence>
<dbReference type="InterPro" id="IPR003593">
    <property type="entry name" value="AAA+_ATPase"/>
</dbReference>
<accession>A0A2S7K7V1</accession>
<dbReference type="GO" id="GO:0016887">
    <property type="term" value="F:ATP hydrolysis activity"/>
    <property type="evidence" value="ECO:0007669"/>
    <property type="project" value="InterPro"/>
</dbReference>
<organism evidence="8 9">
    <name type="scientific">Hyphococcus luteus</name>
    <dbReference type="NCBI Taxonomy" id="2058213"/>
    <lineage>
        <taxon>Bacteria</taxon>
        <taxon>Pseudomonadati</taxon>
        <taxon>Pseudomonadota</taxon>
        <taxon>Alphaproteobacteria</taxon>
        <taxon>Parvularculales</taxon>
        <taxon>Parvularculaceae</taxon>
        <taxon>Hyphococcus</taxon>
    </lineage>
</organism>
<reference evidence="8 9" key="1">
    <citation type="submission" date="2017-12" db="EMBL/GenBank/DDBJ databases">
        <authorList>
            <person name="Hurst M.R.H."/>
        </authorList>
    </citation>
    <scope>NUCLEOTIDE SEQUENCE [LARGE SCALE GENOMIC DNA]</scope>
    <source>
        <strain evidence="8 9">SY-3-19</strain>
    </source>
</reference>
<dbReference type="InterPro" id="IPR003439">
    <property type="entry name" value="ABC_transporter-like_ATP-bd"/>
</dbReference>
<dbReference type="SUPFAM" id="SSF52540">
    <property type="entry name" value="P-loop containing nucleoside triphosphate hydrolases"/>
    <property type="match status" value="1"/>
</dbReference>
<evidence type="ECO:0000256" key="3">
    <source>
        <dbReference type="ARBA" id="ARBA00022741"/>
    </source>
</evidence>
<comment type="caution">
    <text evidence="8">The sequence shown here is derived from an EMBL/GenBank/DDBJ whole genome shotgun (WGS) entry which is preliminary data.</text>
</comment>
<keyword evidence="5" id="KW-1278">Translocase</keyword>
<dbReference type="GO" id="GO:0005524">
    <property type="term" value="F:ATP binding"/>
    <property type="evidence" value="ECO:0007669"/>
    <property type="project" value="UniProtKB-KW"/>
</dbReference>
<keyword evidence="4" id="KW-0067">ATP-binding</keyword>
<comment type="similarity">
    <text evidence="1">Belongs to the ABC transporter superfamily.</text>
</comment>
<keyword evidence="9" id="KW-1185">Reference proteome</keyword>
<dbReference type="RefSeq" id="WP_104829840.1">
    <property type="nucleotide sequence ID" value="NZ_PJCH01000005.1"/>
</dbReference>
<proteinExistence type="inferred from homology"/>
<dbReference type="Pfam" id="PF00005">
    <property type="entry name" value="ABC_tran"/>
    <property type="match status" value="1"/>
</dbReference>
<comment type="function">
    <text evidence="6">Part of the ABC transporter complex HmuTUV involved in hemin import. Responsible for energy coupling to the transport system.</text>
</comment>
<evidence type="ECO:0000313" key="9">
    <source>
        <dbReference type="Proteomes" id="UP000239504"/>
    </source>
</evidence>
<keyword evidence="2" id="KW-0813">Transport</keyword>
<dbReference type="InterPro" id="IPR027417">
    <property type="entry name" value="P-loop_NTPase"/>
</dbReference>
<feature type="domain" description="ABC transporter" evidence="7">
    <location>
        <begin position="3"/>
        <end position="237"/>
    </location>
</feature>
<evidence type="ECO:0000256" key="6">
    <source>
        <dbReference type="ARBA" id="ARBA00037066"/>
    </source>
</evidence>
<name>A0A2S7K7V1_9PROT</name>
<dbReference type="Proteomes" id="UP000239504">
    <property type="component" value="Unassembled WGS sequence"/>
</dbReference>
<dbReference type="FunFam" id="3.40.50.300:FF:000134">
    <property type="entry name" value="Iron-enterobactin ABC transporter ATP-binding protein"/>
    <property type="match status" value="1"/>
</dbReference>
<evidence type="ECO:0000313" key="8">
    <source>
        <dbReference type="EMBL" id="PQA88597.1"/>
    </source>
</evidence>
<dbReference type="PANTHER" id="PTHR42794">
    <property type="entry name" value="HEMIN IMPORT ATP-BINDING PROTEIN HMUV"/>
    <property type="match status" value="1"/>
</dbReference>
<protein>
    <recommendedName>
        <fullName evidence="7">ABC transporter domain-containing protein</fullName>
    </recommendedName>
</protein>
<dbReference type="EMBL" id="PJCH01000005">
    <property type="protein sequence ID" value="PQA88597.1"/>
    <property type="molecule type" value="Genomic_DNA"/>
</dbReference>
<dbReference type="OrthoDB" id="9810077at2"/>
<evidence type="ECO:0000256" key="4">
    <source>
        <dbReference type="ARBA" id="ARBA00022840"/>
    </source>
</evidence>
<evidence type="ECO:0000256" key="2">
    <source>
        <dbReference type="ARBA" id="ARBA00022448"/>
    </source>
</evidence>